<dbReference type="AlphaFoldDB" id="A0A9N9VMT9"/>
<protein>
    <submittedName>
        <fullName evidence="1">Uncharacterized protein</fullName>
    </submittedName>
</protein>
<sequence>MATSLYFTAKDVLVILSLAWNLYGLKWDTWRSAGDLEGLFYPEYDPDVETNTLEANGRMYTTKGLFTYLQEGDVLEAFRSAFEQGHRMWMLTPDLVSEVGRTTKWSTRMGLQVVRAIYEMIGLRFLSTTRIIKEDGGVYYSHQADVRLLDP</sequence>
<reference evidence="1" key="1">
    <citation type="submission" date="2021-10" db="EMBL/GenBank/DDBJ databases">
        <authorList>
            <person name="Piombo E."/>
        </authorList>
    </citation>
    <scope>NUCLEOTIDE SEQUENCE</scope>
</reference>
<evidence type="ECO:0000313" key="1">
    <source>
        <dbReference type="EMBL" id="CAH0026317.1"/>
    </source>
</evidence>
<keyword evidence="2" id="KW-1185">Reference proteome</keyword>
<accession>A0A9N9VMT9</accession>
<dbReference type="Proteomes" id="UP000696573">
    <property type="component" value="Unassembled WGS sequence"/>
</dbReference>
<dbReference type="EMBL" id="CABFNQ020000719">
    <property type="protein sequence ID" value="CAH0026317.1"/>
    <property type="molecule type" value="Genomic_DNA"/>
</dbReference>
<comment type="caution">
    <text evidence="1">The sequence shown here is derived from an EMBL/GenBank/DDBJ whole genome shotgun (WGS) entry which is preliminary data.</text>
</comment>
<gene>
    <name evidence="1" type="ORF">CRHIZ90672A_00015086</name>
</gene>
<organism evidence="1 2">
    <name type="scientific">Clonostachys rhizophaga</name>
    <dbReference type="NCBI Taxonomy" id="160324"/>
    <lineage>
        <taxon>Eukaryota</taxon>
        <taxon>Fungi</taxon>
        <taxon>Dikarya</taxon>
        <taxon>Ascomycota</taxon>
        <taxon>Pezizomycotina</taxon>
        <taxon>Sordariomycetes</taxon>
        <taxon>Hypocreomycetidae</taxon>
        <taxon>Hypocreales</taxon>
        <taxon>Bionectriaceae</taxon>
        <taxon>Clonostachys</taxon>
    </lineage>
</organism>
<evidence type="ECO:0000313" key="2">
    <source>
        <dbReference type="Proteomes" id="UP000696573"/>
    </source>
</evidence>
<proteinExistence type="predicted"/>
<name>A0A9N9VMT9_9HYPO</name>